<dbReference type="GO" id="GO:0005886">
    <property type="term" value="C:plasma membrane"/>
    <property type="evidence" value="ECO:0007669"/>
    <property type="project" value="UniProtKB-SubCell"/>
</dbReference>
<feature type="transmembrane region" description="Helical" evidence="3">
    <location>
        <begin position="41"/>
        <end position="60"/>
    </location>
</feature>
<accession>A0A9P0GZL9</accession>
<dbReference type="GO" id="GO:0036376">
    <property type="term" value="P:sodium ion export across plasma membrane"/>
    <property type="evidence" value="ECO:0007669"/>
    <property type="project" value="TreeGrafter"/>
</dbReference>
<keyword evidence="3" id="KW-1133">Transmembrane helix</keyword>
<evidence type="ECO:0000313" key="5">
    <source>
        <dbReference type="EMBL" id="CAH1393569.1"/>
    </source>
</evidence>
<keyword evidence="2" id="KW-1003">Cell membrane</keyword>
<dbReference type="GO" id="GO:1990573">
    <property type="term" value="P:potassium ion import across plasma membrane"/>
    <property type="evidence" value="ECO:0007669"/>
    <property type="project" value="TreeGrafter"/>
</dbReference>
<dbReference type="InterPro" id="IPR006068">
    <property type="entry name" value="ATPase_P-typ_cation-transptr_C"/>
</dbReference>
<comment type="subcellular location">
    <subcellularLocation>
        <location evidence="1">Cell membrane</location>
        <topology evidence="1">Multi-pass membrane protein</topology>
    </subcellularLocation>
</comment>
<dbReference type="InterPro" id="IPR023298">
    <property type="entry name" value="ATPase_P-typ_TM_dom_sf"/>
</dbReference>
<dbReference type="Proteomes" id="UP001152798">
    <property type="component" value="Chromosome 2"/>
</dbReference>
<dbReference type="InterPro" id="IPR050510">
    <property type="entry name" value="Cation_transp_ATPase_P-type"/>
</dbReference>
<name>A0A9P0GZL9_NEZVI</name>
<feature type="transmembrane region" description="Helical" evidence="3">
    <location>
        <begin position="140"/>
        <end position="158"/>
    </location>
</feature>
<feature type="domain" description="Cation-transporting P-type ATPase C-terminal" evidence="4">
    <location>
        <begin position="5"/>
        <end position="175"/>
    </location>
</feature>
<sequence length="257" mass="29108">MSNQVPAISLAYEEAESDIMKRQPRNPFTDKLVNERLISMAYGQIGMIQAAAGFFVYFVIMAENGFLPMKLFGIRKQWDSKAVNDLTDSYGQEWTYRDRKALEYTCHTAFFVSIVVVQWADLIICKTRRNSILHQGMRNWALNFGIVFETALAAFLSYTPGMDKGLRMYPLNTKDPVSPGSRSCQRGARNLPWEDFSFQGSFSLTCSPTQSSTGIGYQPDLDWVARLLQCLPCAGESRVGEERLFPLLTMYDVSLPL</sequence>
<dbReference type="GO" id="GO:0006883">
    <property type="term" value="P:intracellular sodium ion homeostasis"/>
    <property type="evidence" value="ECO:0007669"/>
    <property type="project" value="TreeGrafter"/>
</dbReference>
<gene>
    <name evidence="5" type="ORF">NEZAVI_LOCUS4219</name>
</gene>
<organism evidence="5 6">
    <name type="scientific">Nezara viridula</name>
    <name type="common">Southern green stink bug</name>
    <name type="synonym">Cimex viridulus</name>
    <dbReference type="NCBI Taxonomy" id="85310"/>
    <lineage>
        <taxon>Eukaryota</taxon>
        <taxon>Metazoa</taxon>
        <taxon>Ecdysozoa</taxon>
        <taxon>Arthropoda</taxon>
        <taxon>Hexapoda</taxon>
        <taxon>Insecta</taxon>
        <taxon>Pterygota</taxon>
        <taxon>Neoptera</taxon>
        <taxon>Paraneoptera</taxon>
        <taxon>Hemiptera</taxon>
        <taxon>Heteroptera</taxon>
        <taxon>Panheteroptera</taxon>
        <taxon>Pentatomomorpha</taxon>
        <taxon>Pentatomoidea</taxon>
        <taxon>Pentatomidae</taxon>
        <taxon>Pentatominae</taxon>
        <taxon>Nezara</taxon>
    </lineage>
</organism>
<dbReference type="OrthoDB" id="3352408at2759"/>
<dbReference type="GO" id="GO:0005391">
    <property type="term" value="F:P-type sodium:potassium-exchanging transporter activity"/>
    <property type="evidence" value="ECO:0007669"/>
    <property type="project" value="TreeGrafter"/>
</dbReference>
<dbReference type="Gene3D" id="1.20.1110.10">
    <property type="entry name" value="Calcium-transporting ATPase, transmembrane domain"/>
    <property type="match status" value="1"/>
</dbReference>
<dbReference type="PANTHER" id="PTHR43294:SF13">
    <property type="entry name" value="SODIUM_POTASSIUM-TRANSPORTING ATPASE SUBUNIT ALPHA"/>
    <property type="match status" value="1"/>
</dbReference>
<dbReference type="GO" id="GO:0030007">
    <property type="term" value="P:intracellular potassium ion homeostasis"/>
    <property type="evidence" value="ECO:0007669"/>
    <property type="project" value="TreeGrafter"/>
</dbReference>
<keyword evidence="3" id="KW-0812">Transmembrane</keyword>
<evidence type="ECO:0000313" key="6">
    <source>
        <dbReference type="Proteomes" id="UP001152798"/>
    </source>
</evidence>
<evidence type="ECO:0000256" key="3">
    <source>
        <dbReference type="SAM" id="Phobius"/>
    </source>
</evidence>
<evidence type="ECO:0000256" key="1">
    <source>
        <dbReference type="ARBA" id="ARBA00004651"/>
    </source>
</evidence>
<dbReference type="FunFam" id="1.20.1110.10:FF:000095">
    <property type="entry name" value="Sodium/potassium-transporting ATPase subunit alpha-1"/>
    <property type="match status" value="1"/>
</dbReference>
<evidence type="ECO:0000256" key="2">
    <source>
        <dbReference type="ARBA" id="ARBA00022475"/>
    </source>
</evidence>
<keyword evidence="6" id="KW-1185">Reference proteome</keyword>
<dbReference type="SUPFAM" id="SSF81665">
    <property type="entry name" value="Calcium ATPase, transmembrane domain M"/>
    <property type="match status" value="1"/>
</dbReference>
<keyword evidence="3" id="KW-0472">Membrane</keyword>
<dbReference type="GO" id="GO:1902600">
    <property type="term" value="P:proton transmembrane transport"/>
    <property type="evidence" value="ECO:0007669"/>
    <property type="project" value="TreeGrafter"/>
</dbReference>
<dbReference type="AlphaFoldDB" id="A0A9P0GZL9"/>
<dbReference type="PANTHER" id="PTHR43294">
    <property type="entry name" value="SODIUM/POTASSIUM-TRANSPORTING ATPASE SUBUNIT ALPHA"/>
    <property type="match status" value="1"/>
</dbReference>
<dbReference type="PRINTS" id="PR00121">
    <property type="entry name" value="NAKATPASE"/>
</dbReference>
<reference evidence="5" key="1">
    <citation type="submission" date="2022-01" db="EMBL/GenBank/DDBJ databases">
        <authorList>
            <person name="King R."/>
        </authorList>
    </citation>
    <scope>NUCLEOTIDE SEQUENCE</scope>
</reference>
<protein>
    <recommendedName>
        <fullName evidence="4">Cation-transporting P-type ATPase C-terminal domain-containing protein</fullName>
    </recommendedName>
</protein>
<dbReference type="EMBL" id="OV725078">
    <property type="protein sequence ID" value="CAH1393569.1"/>
    <property type="molecule type" value="Genomic_DNA"/>
</dbReference>
<proteinExistence type="predicted"/>
<dbReference type="Pfam" id="PF00689">
    <property type="entry name" value="Cation_ATPase_C"/>
    <property type="match status" value="1"/>
</dbReference>
<evidence type="ECO:0000259" key="4">
    <source>
        <dbReference type="Pfam" id="PF00689"/>
    </source>
</evidence>